<comment type="caution">
    <text evidence="3">The sequence shown here is derived from an EMBL/GenBank/DDBJ whole genome shotgun (WGS) entry which is preliminary data.</text>
</comment>
<dbReference type="NCBIfam" id="TIGR04416">
    <property type="entry name" value="group_II_RT_mat"/>
    <property type="match status" value="1"/>
</dbReference>
<dbReference type="Pfam" id="PF00078">
    <property type="entry name" value="RVT_1"/>
    <property type="match status" value="1"/>
</dbReference>
<dbReference type="PANTHER" id="PTHR34047">
    <property type="entry name" value="NUCLEAR INTRON MATURASE 1, MITOCHONDRIAL-RELATED"/>
    <property type="match status" value="1"/>
</dbReference>
<dbReference type="Pfam" id="PF08388">
    <property type="entry name" value="GIIM"/>
    <property type="match status" value="1"/>
</dbReference>
<evidence type="ECO:0000259" key="2">
    <source>
        <dbReference type="PROSITE" id="PS50878"/>
    </source>
</evidence>
<comment type="similarity">
    <text evidence="1">Belongs to the bacterial reverse transcriptase family.</text>
</comment>
<dbReference type="InterPro" id="IPR043502">
    <property type="entry name" value="DNA/RNA_pol_sf"/>
</dbReference>
<feature type="domain" description="Reverse transcriptase" evidence="2">
    <location>
        <begin position="102"/>
        <end position="336"/>
    </location>
</feature>
<name>A0ABN7ZFC0_9BURK</name>
<dbReference type="SUPFAM" id="SSF56672">
    <property type="entry name" value="DNA/RNA polymerases"/>
    <property type="match status" value="1"/>
</dbReference>
<dbReference type="Pfam" id="PF13655">
    <property type="entry name" value="RVT_N"/>
    <property type="match status" value="1"/>
</dbReference>
<gene>
    <name evidence="3" type="ORF">LMG23992_05104</name>
</gene>
<dbReference type="InterPro" id="IPR013597">
    <property type="entry name" value="Mat_intron_G2"/>
</dbReference>
<dbReference type="InterPro" id="IPR025960">
    <property type="entry name" value="RVT_N"/>
</dbReference>
<dbReference type="PROSITE" id="PS50878">
    <property type="entry name" value="RT_POL"/>
    <property type="match status" value="1"/>
</dbReference>
<dbReference type="EMBL" id="CAJZAI010000022">
    <property type="protein sequence ID" value="CAG9183908.1"/>
    <property type="molecule type" value="Genomic_DNA"/>
</dbReference>
<evidence type="ECO:0000313" key="3">
    <source>
        <dbReference type="EMBL" id="CAG9183908.1"/>
    </source>
</evidence>
<dbReference type="InterPro" id="IPR030931">
    <property type="entry name" value="Group_II_RT_mat"/>
</dbReference>
<accession>A0ABN7ZFC0</accession>
<dbReference type="Proteomes" id="UP000727654">
    <property type="component" value="Unassembled WGS sequence"/>
</dbReference>
<dbReference type="RefSeq" id="WP_224082547.1">
    <property type="nucleotide sequence ID" value="NZ_CAJZAI010000022.1"/>
</dbReference>
<keyword evidence="4" id="KW-1185">Reference proteome</keyword>
<reference evidence="3 4" key="1">
    <citation type="submission" date="2021-08" db="EMBL/GenBank/DDBJ databases">
        <authorList>
            <person name="Peeters C."/>
        </authorList>
    </citation>
    <scope>NUCLEOTIDE SEQUENCE [LARGE SCALE GENOMIC DNA]</scope>
    <source>
        <strain evidence="3 4">LMG 23992</strain>
    </source>
</reference>
<organism evidence="3 4">
    <name type="scientific">Cupriavidus laharis</name>
    <dbReference type="NCBI Taxonomy" id="151654"/>
    <lineage>
        <taxon>Bacteria</taxon>
        <taxon>Pseudomonadati</taxon>
        <taxon>Pseudomonadota</taxon>
        <taxon>Betaproteobacteria</taxon>
        <taxon>Burkholderiales</taxon>
        <taxon>Burkholderiaceae</taxon>
        <taxon>Cupriavidus</taxon>
    </lineage>
</organism>
<sequence length="503" mass="56893">MTGIDTEVQARSIDAGAPARAEQMWNQANWQRIETDVRRLQVRIAKATREGRWGKVKALQHLLTRSHSGKMLAVKRVTENRGKRTSGVDGKIWTSPAARWKGMLSLRHRGYRAMPLRRVYIPKSNGKKRPLGIPCMRCRAMQALWKLALEPVAETLADPNSYGFRLERSTADAIEQCFIVLAKSVSPEWVLEGDIRGCFDNFSHAWILEHIPMDKAILRRWLQAGYIDEGTLFESRAGTPQGGIISPVIANMALDGLEAAVYASVGMTKHARTKTQLNVVRYADDFVVTGISKEVLESKVLPAVRQFMAARGLELSEEKTRITNIAEGFDFLGQNLRKYAGKLLVKPATKSVRSLLAKVREIIKGNASVTQEALIQKLNPVIRGWAMYHRHVVAKASFSLIDSHIWHLLWKWARRRHPNKGARWVRRRYFQADGHRSWDFATKGSADSGTSGFRLFRAMTIPITRHVKSRGLATPFDPAWASYFSRRQTAKRSVKLFGATPWC</sequence>
<dbReference type="PANTHER" id="PTHR34047:SF8">
    <property type="entry name" value="PROTEIN YKFC"/>
    <property type="match status" value="1"/>
</dbReference>
<proteinExistence type="inferred from homology"/>
<evidence type="ECO:0000313" key="4">
    <source>
        <dbReference type="Proteomes" id="UP000727654"/>
    </source>
</evidence>
<evidence type="ECO:0000256" key="1">
    <source>
        <dbReference type="ARBA" id="ARBA00034120"/>
    </source>
</evidence>
<dbReference type="InterPro" id="IPR000477">
    <property type="entry name" value="RT_dom"/>
</dbReference>
<dbReference type="InterPro" id="IPR051083">
    <property type="entry name" value="GrpII_Intron_Splice-Mob/Def"/>
</dbReference>
<protein>
    <recommendedName>
        <fullName evidence="2">Reverse transcriptase domain-containing protein</fullName>
    </recommendedName>
</protein>
<dbReference type="CDD" id="cd01651">
    <property type="entry name" value="RT_G2_intron"/>
    <property type="match status" value="1"/>
</dbReference>